<dbReference type="Gene3D" id="2.40.10.120">
    <property type="match status" value="1"/>
</dbReference>
<dbReference type="InterPro" id="IPR036034">
    <property type="entry name" value="PDZ_sf"/>
</dbReference>
<dbReference type="PROSITE" id="PS50106">
    <property type="entry name" value="PDZ"/>
    <property type="match status" value="2"/>
</dbReference>
<dbReference type="RefSeq" id="WP_170039275.1">
    <property type="nucleotide sequence ID" value="NZ_JABDTL010000002.1"/>
</dbReference>
<dbReference type="Gene3D" id="2.30.42.10">
    <property type="match status" value="2"/>
</dbReference>
<dbReference type="AlphaFoldDB" id="A0A841GQD6"/>
<evidence type="ECO:0000313" key="7">
    <source>
        <dbReference type="EMBL" id="MBB6068399.1"/>
    </source>
</evidence>
<dbReference type="GO" id="GO:0006508">
    <property type="term" value="P:proteolysis"/>
    <property type="evidence" value="ECO:0007669"/>
    <property type="project" value="UniProtKB-KW"/>
</dbReference>
<dbReference type="InterPro" id="IPR001012">
    <property type="entry name" value="UBX_dom"/>
</dbReference>
<dbReference type="Pfam" id="PF13365">
    <property type="entry name" value="Trypsin_2"/>
    <property type="match status" value="1"/>
</dbReference>
<feature type="signal peptide" evidence="4">
    <location>
        <begin position="1"/>
        <end position="21"/>
    </location>
</feature>
<dbReference type="GO" id="GO:0004252">
    <property type="term" value="F:serine-type endopeptidase activity"/>
    <property type="evidence" value="ECO:0007669"/>
    <property type="project" value="InterPro"/>
</dbReference>
<feature type="chain" id="PRO_5033004418" evidence="4">
    <location>
        <begin position="22"/>
        <end position="500"/>
    </location>
</feature>
<dbReference type="PANTHER" id="PTHR22939">
    <property type="entry name" value="SERINE PROTEASE FAMILY S1C HTRA-RELATED"/>
    <property type="match status" value="1"/>
</dbReference>
<evidence type="ECO:0000313" key="8">
    <source>
        <dbReference type="Proteomes" id="UP000582837"/>
    </source>
</evidence>
<name>A0A841GQD6_9BACT</name>
<dbReference type="SUPFAM" id="SSF50156">
    <property type="entry name" value="PDZ domain-like"/>
    <property type="match status" value="2"/>
</dbReference>
<reference evidence="7 8" key="1">
    <citation type="submission" date="2020-08" db="EMBL/GenBank/DDBJ databases">
        <title>Genomic Encyclopedia of Type Strains, Phase IV (KMG-IV): sequencing the most valuable type-strain genomes for metagenomic binning, comparative biology and taxonomic classification.</title>
        <authorList>
            <person name="Goeker M."/>
        </authorList>
    </citation>
    <scope>NUCLEOTIDE SEQUENCE [LARGE SCALE GENOMIC DNA]</scope>
    <source>
        <strain evidence="7 8">DSM 29007</strain>
    </source>
</reference>
<dbReference type="Pfam" id="PF13180">
    <property type="entry name" value="PDZ_2"/>
    <property type="match status" value="1"/>
</dbReference>
<keyword evidence="2 7" id="KW-0645">Protease</keyword>
<organism evidence="7 8">
    <name type="scientific">Longimicrobium terrae</name>
    <dbReference type="NCBI Taxonomy" id="1639882"/>
    <lineage>
        <taxon>Bacteria</taxon>
        <taxon>Pseudomonadati</taxon>
        <taxon>Gemmatimonadota</taxon>
        <taxon>Longimicrobiia</taxon>
        <taxon>Longimicrobiales</taxon>
        <taxon>Longimicrobiaceae</taxon>
        <taxon>Longimicrobium</taxon>
    </lineage>
</organism>
<evidence type="ECO:0000256" key="4">
    <source>
        <dbReference type="SAM" id="SignalP"/>
    </source>
</evidence>
<evidence type="ECO:0000259" key="5">
    <source>
        <dbReference type="PROSITE" id="PS50033"/>
    </source>
</evidence>
<dbReference type="SUPFAM" id="SSF50494">
    <property type="entry name" value="Trypsin-like serine proteases"/>
    <property type="match status" value="1"/>
</dbReference>
<feature type="domain" description="UBX" evidence="5">
    <location>
        <begin position="475"/>
        <end position="500"/>
    </location>
</feature>
<feature type="domain" description="PDZ" evidence="6">
    <location>
        <begin position="294"/>
        <end position="372"/>
    </location>
</feature>
<gene>
    <name evidence="7" type="ORF">HNQ61_000010</name>
</gene>
<keyword evidence="3 7" id="KW-0378">Hydrolase</keyword>
<accession>A0A841GQD6</accession>
<dbReference type="PROSITE" id="PS50033">
    <property type="entry name" value="UBX"/>
    <property type="match status" value="1"/>
</dbReference>
<evidence type="ECO:0000256" key="2">
    <source>
        <dbReference type="ARBA" id="ARBA00022670"/>
    </source>
</evidence>
<comment type="caution">
    <text evidence="7">The sequence shown here is derived from an EMBL/GenBank/DDBJ whole genome shotgun (WGS) entry which is preliminary data.</text>
</comment>
<proteinExistence type="inferred from homology"/>
<dbReference type="EC" id="3.4.21.107" evidence="7"/>
<dbReference type="SMART" id="SM00228">
    <property type="entry name" value="PDZ"/>
    <property type="match status" value="2"/>
</dbReference>
<keyword evidence="8" id="KW-1185">Reference proteome</keyword>
<dbReference type="EMBL" id="JACHIA010000001">
    <property type="protein sequence ID" value="MBB6068399.1"/>
    <property type="molecule type" value="Genomic_DNA"/>
</dbReference>
<evidence type="ECO:0000256" key="3">
    <source>
        <dbReference type="ARBA" id="ARBA00022801"/>
    </source>
</evidence>
<dbReference type="InterPro" id="IPR001940">
    <property type="entry name" value="Peptidase_S1C"/>
</dbReference>
<dbReference type="PANTHER" id="PTHR22939:SF129">
    <property type="entry name" value="SERINE PROTEASE HTRA2, MITOCHONDRIAL"/>
    <property type="match status" value="1"/>
</dbReference>
<protein>
    <submittedName>
        <fullName evidence="7">Serine protease Do</fullName>
        <ecNumber evidence="7">3.4.21.107</ecNumber>
    </submittedName>
</protein>
<dbReference type="InterPro" id="IPR009003">
    <property type="entry name" value="Peptidase_S1_PA"/>
</dbReference>
<sequence length="500" mass="52137">MNGTVRKLAMPAVLVAGTAAAMTAADIVRDPVTDLDAQQSQRVAVAPPAAVATAEGLSGVFRAASRTALPAVVHVRVSSGARNVSNIPPEIRGTPFENMFRGQGRGPQASSGSGFILSPDGYILTNNHVVADADRVTVILGDKREFEARVIGRDPNTDVAVVKIDARNLPVARMGDAERLEVGDWVLALGYPLDLGQTTTAGIVSAKGRSLGIMGQNGAEAPLEHFIQTDAAINPGNSGGPLVDLQGSVVGINSAIASPTGFYSGYGFAVPINLARRVADDLIKDGRVHRPMIGVEIRDASPADAEVFGLPSPDGAVVSTAPRGAAQTAGLRMGDVIVGVDGTPVRDAGGLMEAVMRKRPGDRVVLDVIRYGDRRRAEVRLQEFQADRAAAAVEEESDVREVSDAGSRLGFRAIPVTPQIAQELKLPRAEGVVVAEVDPSGAAAGVLARGMVIQRVNGREIGDAAGLRSAASAVRAGQVVSMQVRFPDGRESIVNFRARD</sequence>
<dbReference type="InterPro" id="IPR001478">
    <property type="entry name" value="PDZ"/>
</dbReference>
<comment type="similarity">
    <text evidence="1">Belongs to the peptidase S1C family.</text>
</comment>
<evidence type="ECO:0000256" key="1">
    <source>
        <dbReference type="ARBA" id="ARBA00010541"/>
    </source>
</evidence>
<feature type="domain" description="PDZ" evidence="6">
    <location>
        <begin position="396"/>
        <end position="488"/>
    </location>
</feature>
<keyword evidence="4" id="KW-0732">Signal</keyword>
<evidence type="ECO:0000259" key="6">
    <source>
        <dbReference type="PROSITE" id="PS50106"/>
    </source>
</evidence>
<dbReference type="Proteomes" id="UP000582837">
    <property type="component" value="Unassembled WGS sequence"/>
</dbReference>
<dbReference type="PRINTS" id="PR00834">
    <property type="entry name" value="PROTEASES2C"/>
</dbReference>